<dbReference type="InterPro" id="IPR052672">
    <property type="entry name" value="Type1_Cytokine_Rcpt_Type2"/>
</dbReference>
<comment type="caution">
    <text evidence="13">The sequence shown here is derived from an EMBL/GenBank/DDBJ whole genome shotgun (WGS) entry which is preliminary data.</text>
</comment>
<evidence type="ECO:0000256" key="8">
    <source>
        <dbReference type="ARBA" id="ARBA00023170"/>
    </source>
</evidence>
<feature type="transmembrane region" description="Helical" evidence="11">
    <location>
        <begin position="724"/>
        <end position="751"/>
    </location>
</feature>
<evidence type="ECO:0000256" key="2">
    <source>
        <dbReference type="ARBA" id="ARBA00008921"/>
    </source>
</evidence>
<comment type="subcellular location">
    <subcellularLocation>
        <location evidence="1">Membrane</location>
        <topology evidence="1">Single-pass type I membrane protein</topology>
    </subcellularLocation>
</comment>
<dbReference type="SUPFAM" id="SSF49265">
    <property type="entry name" value="Fibronectin type III"/>
    <property type="match status" value="4"/>
</dbReference>
<dbReference type="AlphaFoldDB" id="A0A444U5V8"/>
<keyword evidence="5" id="KW-0677">Repeat</keyword>
<dbReference type="CDD" id="cd00063">
    <property type="entry name" value="FN3"/>
    <property type="match status" value="5"/>
</dbReference>
<feature type="compositionally biased region" description="Acidic residues" evidence="10">
    <location>
        <begin position="815"/>
        <end position="828"/>
    </location>
</feature>
<evidence type="ECO:0000256" key="3">
    <source>
        <dbReference type="ARBA" id="ARBA00022692"/>
    </source>
</evidence>
<dbReference type="Proteomes" id="UP000289886">
    <property type="component" value="Unassembled WGS sequence"/>
</dbReference>
<name>A0A444U5V8_ACIRT</name>
<protein>
    <submittedName>
        <fullName evidence="13">Interleukin-12 receptor subunit beta-2</fullName>
    </submittedName>
</protein>
<evidence type="ECO:0000256" key="11">
    <source>
        <dbReference type="SAM" id="Phobius"/>
    </source>
</evidence>
<dbReference type="Gene3D" id="2.60.40.10">
    <property type="entry name" value="Immunoglobulins"/>
    <property type="match status" value="5"/>
</dbReference>
<dbReference type="EMBL" id="SCEB01215249">
    <property type="protein sequence ID" value="RXM30544.1"/>
    <property type="molecule type" value="Genomic_DNA"/>
</dbReference>
<keyword evidence="3 11" id="KW-0812">Transmembrane</keyword>
<feature type="region of interest" description="Disordered" evidence="10">
    <location>
        <begin position="815"/>
        <end position="847"/>
    </location>
</feature>
<dbReference type="GO" id="GO:0005886">
    <property type="term" value="C:plasma membrane"/>
    <property type="evidence" value="ECO:0007669"/>
    <property type="project" value="UniProtKB-ARBA"/>
</dbReference>
<feature type="domain" description="Fibronectin type-III" evidence="12">
    <location>
        <begin position="624"/>
        <end position="721"/>
    </location>
</feature>
<feature type="domain" description="Fibronectin type-III" evidence="12">
    <location>
        <begin position="530"/>
        <end position="623"/>
    </location>
</feature>
<evidence type="ECO:0000256" key="5">
    <source>
        <dbReference type="ARBA" id="ARBA00022737"/>
    </source>
</evidence>
<evidence type="ECO:0000259" key="12">
    <source>
        <dbReference type="PROSITE" id="PS50853"/>
    </source>
</evidence>
<dbReference type="SMART" id="SM00060">
    <property type="entry name" value="FN3"/>
    <property type="match status" value="5"/>
</dbReference>
<dbReference type="Pfam" id="PF00041">
    <property type="entry name" value="fn3"/>
    <property type="match status" value="2"/>
</dbReference>
<feature type="domain" description="Fibronectin type-III" evidence="12">
    <location>
        <begin position="75"/>
        <end position="171"/>
    </location>
</feature>
<evidence type="ECO:0000256" key="10">
    <source>
        <dbReference type="SAM" id="MobiDB-lite"/>
    </source>
</evidence>
<dbReference type="PANTHER" id="PTHR48423">
    <property type="entry name" value="INTERLEUKIN-27 RECEPTOR SUBUNIT ALPHA"/>
    <property type="match status" value="1"/>
</dbReference>
<keyword evidence="14" id="KW-1185">Reference proteome</keyword>
<keyword evidence="7 11" id="KW-0472">Membrane</keyword>
<reference evidence="13 14" key="1">
    <citation type="submission" date="2019-01" db="EMBL/GenBank/DDBJ databases">
        <title>Draft Genome and Complete Hox-Cluster Characterization of the Sterlet Sturgeon (Acipenser ruthenus).</title>
        <authorList>
            <person name="Wei Q."/>
        </authorList>
    </citation>
    <scope>NUCLEOTIDE SEQUENCE [LARGE SCALE GENOMIC DNA]</scope>
    <source>
        <strain evidence="13">WHYD16114868_AA</strain>
        <tissue evidence="13">Blood</tissue>
    </source>
</reference>
<evidence type="ECO:0000256" key="1">
    <source>
        <dbReference type="ARBA" id="ARBA00004479"/>
    </source>
</evidence>
<dbReference type="FunFam" id="2.60.40.10:FF:000465">
    <property type="entry name" value="Granulocyte colony-stimulating factor receptor"/>
    <property type="match status" value="1"/>
</dbReference>
<evidence type="ECO:0000256" key="6">
    <source>
        <dbReference type="ARBA" id="ARBA00022989"/>
    </source>
</evidence>
<accession>A0A444U5V8</accession>
<dbReference type="InterPro" id="IPR036116">
    <property type="entry name" value="FN3_sf"/>
</dbReference>
<evidence type="ECO:0000256" key="4">
    <source>
        <dbReference type="ARBA" id="ARBA00022729"/>
    </source>
</evidence>
<feature type="domain" description="Fibronectin type-III" evidence="12">
    <location>
        <begin position="433"/>
        <end position="526"/>
    </location>
</feature>
<evidence type="ECO:0000256" key="7">
    <source>
        <dbReference type="ARBA" id="ARBA00023136"/>
    </source>
</evidence>
<feature type="domain" description="Fibronectin type-III" evidence="12">
    <location>
        <begin position="341"/>
        <end position="431"/>
    </location>
</feature>
<sequence length="945" mass="105461">MGSSVSSIENCHPEKFSVYLNNNPQPSLHHLNHSAVELQLHHVTRPHSSIRCHIKCEGQRGQQMVCGKDIQGGLIPDTPTITNITFVNGSHKEAVLQWNKSVQLCAEVRYRATVTDWNMVEEKETSCENSRFELRGLKPFTQYEFQIHGCKNKKLRCSDWSPSFLERTPEAEPCRRVDVWIIMGPTHGNGSRTVTILWKEKYRTDSDSLWRSLHSDPPITEVEETIFFSEEVASLPSLLGEDTLAERMEWQCAGKPEAGDTPSKHHGYHPQGDWAVWLEGGTKDVVLHDNRIPREESNLSSRYLKEPDAFHMKCSVGPSWVAFNLIVLLWGRAAGIDPPDPPQNLTCTQNGQLGDVTCTWDKGREPYIKTSFHLRMNNKTHDLNGICDDPGSGSVSFHTLNAESVYTVWVTSSNALGSASSPPLNITLNDIVKPHPPVITLFNCASSDCTLHWEAAQNCQLLEVRDKPLSHSTWKHHTLNVTVDRFILPGLQPFTDYQFQVRCKLSHTKGMWSEWSEPFTNKTPEAGFPAPGNVTCVRHSNDSIVVKWRPPVNTALALQGYVVEWSPTQDKLDLSWTRLPHDKLSTVISAMKPYACYKVTVNALYDEGVGKAGFVHAYVKQLAPTEGPTPSIKHMSSTMVTVHWQQLPVEHRKGCISSYSIYLKSLNSAHLLVHGLIDASHTNYTINGLKPGATYQAWMTASTAAGEGPKREFEFTVTPEENPLVLSLTGATLIFFLVWLALLCICCNSAVNQRMTLLCSRFTPQWYTGHVPDPANCKWAQEYAAVKGQMKLVYDLHLSDSLSSCDEPDTLEVEEVSEESDSAPEDLVSDNGTGAPAEEKQAGKPTMLPWCRPEDLAIYKHHLPGAYIQSVSQASDISVQTPESCNTEITVDYIPSNVLHMGSSEEETCNFFDDFAPSFPRSPFSKPEGTLTLDAVKINCSSFLD</sequence>
<evidence type="ECO:0000313" key="13">
    <source>
        <dbReference type="EMBL" id="RXM30544.1"/>
    </source>
</evidence>
<keyword evidence="4" id="KW-0732">Signal</keyword>
<keyword evidence="9" id="KW-0325">Glycoprotein</keyword>
<evidence type="ECO:0000256" key="9">
    <source>
        <dbReference type="ARBA" id="ARBA00023180"/>
    </source>
</evidence>
<dbReference type="InterPro" id="IPR013783">
    <property type="entry name" value="Ig-like_fold"/>
</dbReference>
<dbReference type="InterPro" id="IPR003961">
    <property type="entry name" value="FN3_dom"/>
</dbReference>
<proteinExistence type="inferred from homology"/>
<evidence type="ECO:0000313" key="14">
    <source>
        <dbReference type="Proteomes" id="UP000289886"/>
    </source>
</evidence>
<comment type="similarity">
    <text evidence="2">Belongs to the type I cytokine receptor family. Type 2 subfamily.</text>
</comment>
<organism evidence="13 14">
    <name type="scientific">Acipenser ruthenus</name>
    <name type="common">Sterlet sturgeon</name>
    <dbReference type="NCBI Taxonomy" id="7906"/>
    <lineage>
        <taxon>Eukaryota</taxon>
        <taxon>Metazoa</taxon>
        <taxon>Chordata</taxon>
        <taxon>Craniata</taxon>
        <taxon>Vertebrata</taxon>
        <taxon>Euteleostomi</taxon>
        <taxon>Actinopterygii</taxon>
        <taxon>Chondrostei</taxon>
        <taxon>Acipenseriformes</taxon>
        <taxon>Acipenseridae</taxon>
        <taxon>Acipenser</taxon>
    </lineage>
</organism>
<keyword evidence="8 13" id="KW-0675">Receptor</keyword>
<gene>
    <name evidence="13" type="ORF">EOD39_7793</name>
</gene>
<keyword evidence="6 11" id="KW-1133">Transmembrane helix</keyword>
<dbReference type="PANTHER" id="PTHR48423:SF1">
    <property type="entry name" value="INTERLEUKIN-27 RECEPTOR SUBUNIT ALPHA"/>
    <property type="match status" value="1"/>
</dbReference>
<dbReference type="PROSITE" id="PS50853">
    <property type="entry name" value="FN3"/>
    <property type="match status" value="5"/>
</dbReference>